<dbReference type="RefSeq" id="WP_141460460.1">
    <property type="nucleotide sequence ID" value="NZ_CP038141.1"/>
</dbReference>
<organism evidence="2 3">
    <name type="scientific">Swingsia samuiensis</name>
    <dbReference type="NCBI Taxonomy" id="1293412"/>
    <lineage>
        <taxon>Bacteria</taxon>
        <taxon>Pseudomonadati</taxon>
        <taxon>Pseudomonadota</taxon>
        <taxon>Alphaproteobacteria</taxon>
        <taxon>Acetobacterales</taxon>
        <taxon>Acetobacteraceae</taxon>
        <taxon>Swingsia</taxon>
    </lineage>
</organism>
<reference evidence="2 3" key="1">
    <citation type="submission" date="2019-03" db="EMBL/GenBank/DDBJ databases">
        <title>The complete genome sequence of Swingsia samuiensis NBRC107927(T).</title>
        <authorList>
            <person name="Chua K.-O."/>
            <person name="Chan K.-G."/>
            <person name="See-Too W.-S."/>
        </authorList>
    </citation>
    <scope>NUCLEOTIDE SEQUENCE [LARGE SCALE GENOMIC DNA]</scope>
    <source>
        <strain evidence="2 3">AH83</strain>
    </source>
</reference>
<dbReference type="KEGG" id="ssam:E3D00_04915"/>
<keyword evidence="3" id="KW-1185">Reference proteome</keyword>
<dbReference type="Proteomes" id="UP000316313">
    <property type="component" value="Chromosome"/>
</dbReference>
<evidence type="ECO:0000313" key="2">
    <source>
        <dbReference type="EMBL" id="QDH16974.1"/>
    </source>
</evidence>
<dbReference type="AlphaFoldDB" id="A0A4Y6UIT2"/>
<sequence length="71" mass="7962">MLRQLDIPLPDFARDLHRVKALYDFLGGHQGGIVTPSFSPHPTMELKGQKGEGALQRKSTIFARNPDEYTP</sequence>
<protein>
    <submittedName>
        <fullName evidence="2">Uncharacterized protein</fullName>
    </submittedName>
</protein>
<evidence type="ECO:0000313" key="3">
    <source>
        <dbReference type="Proteomes" id="UP000316313"/>
    </source>
</evidence>
<feature type="region of interest" description="Disordered" evidence="1">
    <location>
        <begin position="47"/>
        <end position="71"/>
    </location>
</feature>
<proteinExistence type="predicted"/>
<evidence type="ECO:0000256" key="1">
    <source>
        <dbReference type="SAM" id="MobiDB-lite"/>
    </source>
</evidence>
<name>A0A4Y6UIT2_9PROT</name>
<accession>A0A4Y6UIT2</accession>
<dbReference type="OrthoDB" id="1245848at2"/>
<gene>
    <name evidence="2" type="ORF">E3D00_04915</name>
</gene>
<dbReference type="EMBL" id="CP038141">
    <property type="protein sequence ID" value="QDH16974.1"/>
    <property type="molecule type" value="Genomic_DNA"/>
</dbReference>